<dbReference type="SUPFAM" id="SSF102462">
    <property type="entry name" value="Peptidyl-tRNA hydrolase II"/>
    <property type="match status" value="1"/>
</dbReference>
<protein>
    <recommendedName>
        <fullName evidence="1">peptidyl-tRNA hydrolase</fullName>
        <ecNumber evidence="1">3.1.1.29</ecNumber>
    </recommendedName>
</protein>
<dbReference type="AlphaFoldDB" id="A0A1I8AU36"/>
<sequence length="114" mass="12242">MIFVVNMKLKMGVGKVAAQVGHATLGCYQAAERTAEGAQALDSWDYNGARKIVVKGNDTEHLIALQKAARDIGLFTCLIRDAGHTQVEPGSRTVLAIFGEVSEVDSVTKDLKLL</sequence>
<dbReference type="GO" id="GO:0005829">
    <property type="term" value="C:cytosol"/>
    <property type="evidence" value="ECO:0007669"/>
    <property type="project" value="TreeGrafter"/>
</dbReference>
<dbReference type="Pfam" id="PF01981">
    <property type="entry name" value="PTH2"/>
    <property type="match status" value="1"/>
</dbReference>
<evidence type="ECO:0000256" key="4">
    <source>
        <dbReference type="ARBA" id="ARBA00048707"/>
    </source>
</evidence>
<dbReference type="PANTHER" id="PTHR12649">
    <property type="entry name" value="PEPTIDYL-TRNA HYDROLASE 2"/>
    <property type="match status" value="1"/>
</dbReference>
<dbReference type="Proteomes" id="UP000095287">
    <property type="component" value="Unplaced"/>
</dbReference>
<evidence type="ECO:0000256" key="2">
    <source>
        <dbReference type="ARBA" id="ARBA00022801"/>
    </source>
</evidence>
<dbReference type="FunFam" id="3.40.1490.10:FF:000002">
    <property type="entry name" value="Peptidyl-tRNA hydrolase 2, mitochondrial"/>
    <property type="match status" value="1"/>
</dbReference>
<dbReference type="InterPro" id="IPR002833">
    <property type="entry name" value="PTH2"/>
</dbReference>
<proteinExistence type="inferred from homology"/>
<comment type="similarity">
    <text evidence="3">Belongs to the PTH2 family.</text>
</comment>
<name>A0A1I8AU36_9BILA</name>
<dbReference type="GO" id="GO:0004045">
    <property type="term" value="F:peptidyl-tRNA hydrolase activity"/>
    <property type="evidence" value="ECO:0007669"/>
    <property type="project" value="UniProtKB-EC"/>
</dbReference>
<dbReference type="CDD" id="cd02430">
    <property type="entry name" value="PTH2"/>
    <property type="match status" value="1"/>
</dbReference>
<evidence type="ECO:0000256" key="3">
    <source>
        <dbReference type="ARBA" id="ARBA00038050"/>
    </source>
</evidence>
<dbReference type="InterPro" id="IPR023476">
    <property type="entry name" value="Pep_tRNA_hydro_II_dom_sf"/>
</dbReference>
<evidence type="ECO:0000313" key="5">
    <source>
        <dbReference type="Proteomes" id="UP000095287"/>
    </source>
</evidence>
<comment type="catalytic activity">
    <reaction evidence="4">
        <text>an N-acyl-L-alpha-aminoacyl-tRNA + H2O = an N-acyl-L-amino acid + a tRNA + H(+)</text>
        <dbReference type="Rhea" id="RHEA:54448"/>
        <dbReference type="Rhea" id="RHEA-COMP:10123"/>
        <dbReference type="Rhea" id="RHEA-COMP:13883"/>
        <dbReference type="ChEBI" id="CHEBI:15377"/>
        <dbReference type="ChEBI" id="CHEBI:15378"/>
        <dbReference type="ChEBI" id="CHEBI:59874"/>
        <dbReference type="ChEBI" id="CHEBI:78442"/>
        <dbReference type="ChEBI" id="CHEBI:138191"/>
        <dbReference type="EC" id="3.1.1.29"/>
    </reaction>
</comment>
<evidence type="ECO:0000313" key="6">
    <source>
        <dbReference type="WBParaSite" id="L893_g9082.t1"/>
    </source>
</evidence>
<evidence type="ECO:0000256" key="1">
    <source>
        <dbReference type="ARBA" id="ARBA00013260"/>
    </source>
</evidence>
<dbReference type="PANTHER" id="PTHR12649:SF11">
    <property type="entry name" value="PEPTIDYL-TRNA HYDROLASE 2, MITOCHONDRIAL"/>
    <property type="match status" value="1"/>
</dbReference>
<keyword evidence="2" id="KW-0378">Hydrolase</keyword>
<dbReference type="Gene3D" id="3.40.1490.10">
    <property type="entry name" value="Bit1"/>
    <property type="match status" value="1"/>
</dbReference>
<reference evidence="6" key="1">
    <citation type="submission" date="2016-11" db="UniProtKB">
        <authorList>
            <consortium name="WormBaseParasite"/>
        </authorList>
    </citation>
    <scope>IDENTIFICATION</scope>
</reference>
<dbReference type="WBParaSite" id="L893_g9082.t1">
    <property type="protein sequence ID" value="L893_g9082.t1"/>
    <property type="gene ID" value="L893_g9082"/>
</dbReference>
<accession>A0A1I8AU36</accession>
<organism evidence="5 6">
    <name type="scientific">Steinernema glaseri</name>
    <dbReference type="NCBI Taxonomy" id="37863"/>
    <lineage>
        <taxon>Eukaryota</taxon>
        <taxon>Metazoa</taxon>
        <taxon>Ecdysozoa</taxon>
        <taxon>Nematoda</taxon>
        <taxon>Chromadorea</taxon>
        <taxon>Rhabditida</taxon>
        <taxon>Tylenchina</taxon>
        <taxon>Panagrolaimomorpha</taxon>
        <taxon>Strongyloidoidea</taxon>
        <taxon>Steinernematidae</taxon>
        <taxon>Steinernema</taxon>
    </lineage>
</organism>
<dbReference type="NCBIfam" id="TIGR00283">
    <property type="entry name" value="arch_pth2"/>
    <property type="match status" value="1"/>
</dbReference>
<dbReference type="EC" id="3.1.1.29" evidence="1"/>
<keyword evidence="5" id="KW-1185">Reference proteome</keyword>